<evidence type="ECO:0000313" key="3">
    <source>
        <dbReference type="Proteomes" id="UP000019678"/>
    </source>
</evidence>
<dbReference type="Proteomes" id="UP000019678">
    <property type="component" value="Unassembled WGS sequence"/>
</dbReference>
<accession>A0A017TGY1</accession>
<sequence length="43" mass="4614">MEVAADRGGATFDTSAPEEMTGNARRGAWHGIREEAPACKPLR</sequence>
<dbReference type="STRING" id="1192034.CAP_4033"/>
<evidence type="ECO:0000313" key="2">
    <source>
        <dbReference type="EMBL" id="EYF08504.1"/>
    </source>
</evidence>
<keyword evidence="3" id="KW-1185">Reference proteome</keyword>
<organism evidence="2 3">
    <name type="scientific">Chondromyces apiculatus DSM 436</name>
    <dbReference type="NCBI Taxonomy" id="1192034"/>
    <lineage>
        <taxon>Bacteria</taxon>
        <taxon>Pseudomonadati</taxon>
        <taxon>Myxococcota</taxon>
        <taxon>Polyangia</taxon>
        <taxon>Polyangiales</taxon>
        <taxon>Polyangiaceae</taxon>
        <taxon>Chondromyces</taxon>
    </lineage>
</organism>
<comment type="caution">
    <text evidence="2">The sequence shown here is derived from an EMBL/GenBank/DDBJ whole genome shotgun (WGS) entry which is preliminary data.</text>
</comment>
<dbReference type="EMBL" id="ASRX01000003">
    <property type="protein sequence ID" value="EYF08504.1"/>
    <property type="molecule type" value="Genomic_DNA"/>
</dbReference>
<reference evidence="2 3" key="1">
    <citation type="submission" date="2013-05" db="EMBL/GenBank/DDBJ databases">
        <title>Genome assembly of Chondromyces apiculatus DSM 436.</title>
        <authorList>
            <person name="Sharma G."/>
            <person name="Khatri I."/>
            <person name="Kaur C."/>
            <person name="Mayilraj S."/>
            <person name="Subramanian S."/>
        </authorList>
    </citation>
    <scope>NUCLEOTIDE SEQUENCE [LARGE SCALE GENOMIC DNA]</scope>
    <source>
        <strain evidence="2 3">DSM 436</strain>
    </source>
</reference>
<dbReference type="AlphaFoldDB" id="A0A017TGY1"/>
<feature type="region of interest" description="Disordered" evidence="1">
    <location>
        <begin position="1"/>
        <end position="43"/>
    </location>
</feature>
<proteinExistence type="predicted"/>
<gene>
    <name evidence="2" type="ORF">CAP_4033</name>
</gene>
<name>A0A017TGY1_9BACT</name>
<protein>
    <submittedName>
        <fullName evidence="2">Uncharacterized protein</fullName>
    </submittedName>
</protein>
<evidence type="ECO:0000256" key="1">
    <source>
        <dbReference type="SAM" id="MobiDB-lite"/>
    </source>
</evidence>